<dbReference type="SMART" id="SM00448">
    <property type="entry name" value="REC"/>
    <property type="match status" value="1"/>
</dbReference>
<dbReference type="GO" id="GO:0005886">
    <property type="term" value="C:plasma membrane"/>
    <property type="evidence" value="ECO:0007669"/>
    <property type="project" value="TreeGrafter"/>
</dbReference>
<gene>
    <name evidence="11" type="ORF">HSBGL_1470</name>
</gene>
<evidence type="ECO:0000259" key="7">
    <source>
        <dbReference type="PROSITE" id="PS50109"/>
    </source>
</evidence>
<evidence type="ECO:0000313" key="11">
    <source>
        <dbReference type="EMBL" id="QSG11887.1"/>
    </source>
</evidence>
<evidence type="ECO:0000256" key="6">
    <source>
        <dbReference type="SAM" id="MobiDB-lite"/>
    </source>
</evidence>
<evidence type="ECO:0000256" key="3">
    <source>
        <dbReference type="ARBA" id="ARBA00022679"/>
    </source>
</evidence>
<dbReference type="NCBIfam" id="TIGR00229">
    <property type="entry name" value="sensory_box"/>
    <property type="match status" value="1"/>
</dbReference>
<feature type="domain" description="PAS" evidence="9">
    <location>
        <begin position="177"/>
        <end position="247"/>
    </location>
</feature>
<organism evidence="11 12">
    <name type="scientific">Halapricum desulfuricans</name>
    <dbReference type="NCBI Taxonomy" id="2841257"/>
    <lineage>
        <taxon>Archaea</taxon>
        <taxon>Methanobacteriati</taxon>
        <taxon>Methanobacteriota</taxon>
        <taxon>Stenosarchaea group</taxon>
        <taxon>Halobacteria</taxon>
        <taxon>Halobacteriales</taxon>
        <taxon>Haloarculaceae</taxon>
        <taxon>Halapricum</taxon>
    </lineage>
</organism>
<dbReference type="PANTHER" id="PTHR43047:SF72">
    <property type="entry name" value="OSMOSENSING HISTIDINE PROTEIN KINASE SLN1"/>
    <property type="match status" value="1"/>
</dbReference>
<dbReference type="InterPro" id="IPR036890">
    <property type="entry name" value="HATPase_C_sf"/>
</dbReference>
<dbReference type="InterPro" id="IPR001610">
    <property type="entry name" value="PAC"/>
</dbReference>
<evidence type="ECO:0000313" key="12">
    <source>
        <dbReference type="Proteomes" id="UP000663305"/>
    </source>
</evidence>
<dbReference type="AlphaFoldDB" id="A0A897NGP6"/>
<keyword evidence="5" id="KW-0597">Phosphoprotein</keyword>
<dbReference type="InterPro" id="IPR001789">
    <property type="entry name" value="Sig_transdc_resp-reg_receiver"/>
</dbReference>
<dbReference type="SUPFAM" id="SSF47384">
    <property type="entry name" value="Homodimeric domain of signal transducing histidine kinase"/>
    <property type="match status" value="1"/>
</dbReference>
<dbReference type="InterPro" id="IPR000700">
    <property type="entry name" value="PAS-assoc_C"/>
</dbReference>
<dbReference type="InterPro" id="IPR000014">
    <property type="entry name" value="PAS"/>
</dbReference>
<evidence type="ECO:0000256" key="5">
    <source>
        <dbReference type="PROSITE-ProRule" id="PRU00169"/>
    </source>
</evidence>
<evidence type="ECO:0000259" key="8">
    <source>
        <dbReference type="PROSITE" id="PS50110"/>
    </source>
</evidence>
<feature type="compositionally biased region" description="Polar residues" evidence="6">
    <location>
        <begin position="26"/>
        <end position="35"/>
    </location>
</feature>
<dbReference type="PANTHER" id="PTHR43047">
    <property type="entry name" value="TWO-COMPONENT HISTIDINE PROTEIN KINASE"/>
    <property type="match status" value="1"/>
</dbReference>
<dbReference type="SMART" id="SM00086">
    <property type="entry name" value="PAC"/>
    <property type="match status" value="1"/>
</dbReference>
<dbReference type="SUPFAM" id="SSF52172">
    <property type="entry name" value="CheY-like"/>
    <property type="match status" value="1"/>
</dbReference>
<dbReference type="Pfam" id="PF08447">
    <property type="entry name" value="PAS_3"/>
    <property type="match status" value="1"/>
</dbReference>
<feature type="domain" description="PAC" evidence="10">
    <location>
        <begin position="251"/>
        <end position="302"/>
    </location>
</feature>
<dbReference type="CDD" id="cd00130">
    <property type="entry name" value="PAS"/>
    <property type="match status" value="1"/>
</dbReference>
<dbReference type="InterPro" id="IPR036097">
    <property type="entry name" value="HisK_dim/P_sf"/>
</dbReference>
<dbReference type="InterPro" id="IPR013655">
    <property type="entry name" value="PAS_fold_3"/>
</dbReference>
<dbReference type="Gene3D" id="3.40.50.2300">
    <property type="match status" value="1"/>
</dbReference>
<evidence type="ECO:0000259" key="9">
    <source>
        <dbReference type="PROSITE" id="PS50112"/>
    </source>
</evidence>
<dbReference type="PROSITE" id="PS50112">
    <property type="entry name" value="PAS"/>
    <property type="match status" value="1"/>
</dbReference>
<proteinExistence type="predicted"/>
<dbReference type="PROSITE" id="PS50113">
    <property type="entry name" value="PAC"/>
    <property type="match status" value="1"/>
</dbReference>
<sequence>MRTMSETRRYPKPGLRRRDGSHEDGSQSNEESQSIFDEPTLSAPISVLVVDDDPDVVDLTSSFLERERDEFDVRTETSAKEALSYLDDSEVDAIVSDYEMPGMDGLEFLEEVRKEHAELPFVLFTGRGSESIASEAISRGVTDYLQKESGTTQYSILANRLVNAVDRYRTSKTLKQSQKKFSKLVKNASDVIAVVNESGQFEYISPSCERVLGYSQADLTGTVAFEYMPPEDRKNAMEAFFSAVEGENEHPTIEFRFESPDEEWITLEARGRNMFDDEIIDGFVVIARDISALKSKQQELQQQNEHLKDVRQVITHDLRNPINVAADSLALYFQTEDDRYLNKVSDALERMDTLLDGISSLPDEPTNIGETEQISLKDVVTSAWKMIESDRAELRVVDSKEFEAEPGRLQQVFENLAKNAIEHSDGHVTVEVGTTDEGFYFQDDGPGIPAEERDKVFKSGYSTEPDHTGLGLNIVKQIALGHGWEIDITDGKDGGTCFEFSGVTFQPSVYS</sequence>
<feature type="modified residue" description="4-aspartylphosphate" evidence="5">
    <location>
        <position position="97"/>
    </location>
</feature>
<evidence type="ECO:0000256" key="2">
    <source>
        <dbReference type="ARBA" id="ARBA00012438"/>
    </source>
</evidence>
<keyword evidence="4 11" id="KW-0418">Kinase</keyword>
<dbReference type="CDD" id="cd00156">
    <property type="entry name" value="REC"/>
    <property type="match status" value="1"/>
</dbReference>
<dbReference type="GO" id="GO:0009927">
    <property type="term" value="F:histidine phosphotransfer kinase activity"/>
    <property type="evidence" value="ECO:0007669"/>
    <property type="project" value="TreeGrafter"/>
</dbReference>
<dbReference type="SMART" id="SM00091">
    <property type="entry name" value="PAS"/>
    <property type="match status" value="1"/>
</dbReference>
<dbReference type="CDD" id="cd00075">
    <property type="entry name" value="HATPase"/>
    <property type="match status" value="1"/>
</dbReference>
<accession>A0A897NGP6</accession>
<dbReference type="SUPFAM" id="SSF55785">
    <property type="entry name" value="PYP-like sensor domain (PAS domain)"/>
    <property type="match status" value="1"/>
</dbReference>
<protein>
    <recommendedName>
        <fullName evidence="2">histidine kinase</fullName>
        <ecNumber evidence="2">2.7.13.3</ecNumber>
    </recommendedName>
</protein>
<dbReference type="Gene3D" id="3.30.450.20">
    <property type="entry name" value="PAS domain"/>
    <property type="match status" value="1"/>
</dbReference>
<dbReference type="EC" id="2.7.13.3" evidence="2"/>
<dbReference type="Pfam" id="PF00072">
    <property type="entry name" value="Response_reg"/>
    <property type="match status" value="1"/>
</dbReference>
<dbReference type="PROSITE" id="PS50109">
    <property type="entry name" value="HIS_KIN"/>
    <property type="match status" value="1"/>
</dbReference>
<evidence type="ECO:0000256" key="4">
    <source>
        <dbReference type="ARBA" id="ARBA00022777"/>
    </source>
</evidence>
<dbReference type="InterPro" id="IPR003594">
    <property type="entry name" value="HATPase_dom"/>
</dbReference>
<feature type="domain" description="Response regulatory" evidence="8">
    <location>
        <begin position="46"/>
        <end position="162"/>
    </location>
</feature>
<dbReference type="InterPro" id="IPR011006">
    <property type="entry name" value="CheY-like_superfamily"/>
</dbReference>
<dbReference type="EMBL" id="CP064789">
    <property type="protein sequence ID" value="QSG11887.1"/>
    <property type="molecule type" value="Genomic_DNA"/>
</dbReference>
<dbReference type="Pfam" id="PF02518">
    <property type="entry name" value="HATPase_c"/>
    <property type="match status" value="1"/>
</dbReference>
<comment type="catalytic activity">
    <reaction evidence="1">
        <text>ATP + protein L-histidine = ADP + protein N-phospho-L-histidine.</text>
        <dbReference type="EC" id="2.7.13.3"/>
    </reaction>
</comment>
<evidence type="ECO:0000259" key="10">
    <source>
        <dbReference type="PROSITE" id="PS50113"/>
    </source>
</evidence>
<dbReference type="PROSITE" id="PS50110">
    <property type="entry name" value="RESPONSE_REGULATORY"/>
    <property type="match status" value="1"/>
</dbReference>
<dbReference type="Proteomes" id="UP000663305">
    <property type="component" value="Chromosome"/>
</dbReference>
<dbReference type="Gene3D" id="3.30.565.10">
    <property type="entry name" value="Histidine kinase-like ATPase, C-terminal domain"/>
    <property type="match status" value="1"/>
</dbReference>
<reference evidence="11" key="1">
    <citation type="submission" date="2020-11" db="EMBL/GenBank/DDBJ databases">
        <title>Carbohydrate-dependent, anaerobic sulfur respiration: A novel catabolism in halophilic archaea.</title>
        <authorList>
            <person name="Sorokin D.Y."/>
            <person name="Messina E."/>
            <person name="Smedile F."/>
            <person name="La Cono V."/>
            <person name="Hallsworth J.E."/>
            <person name="Yakimov M.M."/>
        </authorList>
    </citation>
    <scope>NUCLEOTIDE SEQUENCE</scope>
    <source>
        <strain evidence="11">HSR-Bgl</strain>
    </source>
</reference>
<dbReference type="InterPro" id="IPR035965">
    <property type="entry name" value="PAS-like_dom_sf"/>
</dbReference>
<name>A0A897NGP6_9EURY</name>
<feature type="compositionally biased region" description="Basic and acidic residues" evidence="6">
    <location>
        <begin position="16"/>
        <end position="25"/>
    </location>
</feature>
<dbReference type="SMART" id="SM00387">
    <property type="entry name" value="HATPase_c"/>
    <property type="match status" value="1"/>
</dbReference>
<dbReference type="Gene3D" id="1.10.287.130">
    <property type="match status" value="1"/>
</dbReference>
<feature type="domain" description="Histidine kinase" evidence="7">
    <location>
        <begin position="313"/>
        <end position="501"/>
    </location>
</feature>
<feature type="region of interest" description="Disordered" evidence="6">
    <location>
        <begin position="1"/>
        <end position="39"/>
    </location>
</feature>
<dbReference type="SUPFAM" id="SSF55874">
    <property type="entry name" value="ATPase domain of HSP90 chaperone/DNA topoisomerase II/histidine kinase"/>
    <property type="match status" value="1"/>
</dbReference>
<dbReference type="InterPro" id="IPR003661">
    <property type="entry name" value="HisK_dim/P_dom"/>
</dbReference>
<dbReference type="GO" id="GO:0000155">
    <property type="term" value="F:phosphorelay sensor kinase activity"/>
    <property type="evidence" value="ECO:0007669"/>
    <property type="project" value="InterPro"/>
</dbReference>
<dbReference type="CDD" id="cd00082">
    <property type="entry name" value="HisKA"/>
    <property type="match status" value="1"/>
</dbReference>
<keyword evidence="3" id="KW-0808">Transferase</keyword>
<dbReference type="InterPro" id="IPR005467">
    <property type="entry name" value="His_kinase_dom"/>
</dbReference>
<evidence type="ECO:0000256" key="1">
    <source>
        <dbReference type="ARBA" id="ARBA00000085"/>
    </source>
</evidence>